<name>A0A5C7FNT9_9BACI</name>
<dbReference type="Pfam" id="PF16889">
    <property type="entry name" value="Hepar_II_III_N"/>
    <property type="match status" value="1"/>
</dbReference>
<dbReference type="Proteomes" id="UP000321816">
    <property type="component" value="Chromosome"/>
</dbReference>
<dbReference type="Gene3D" id="1.50.10.100">
    <property type="entry name" value="Chondroitin AC/alginate lyase"/>
    <property type="match status" value="1"/>
</dbReference>
<evidence type="ECO:0000259" key="6">
    <source>
        <dbReference type="Pfam" id="PF16889"/>
    </source>
</evidence>
<dbReference type="InterPro" id="IPR031680">
    <property type="entry name" value="Hepar_II_III_N"/>
</dbReference>
<dbReference type="PANTHER" id="PTHR39210:SF1">
    <property type="entry name" value="HEPARIN-SULFATE LYASE"/>
    <property type="match status" value="1"/>
</dbReference>
<feature type="domain" description="Heparin-sulfate lyase N-terminal" evidence="6">
    <location>
        <begin position="79"/>
        <end position="321"/>
    </location>
</feature>
<dbReference type="KEGG" id="ahal:FTX54_015255"/>
<comment type="subcellular location">
    <subcellularLocation>
        <location evidence="1">Periplasm</location>
    </subcellularLocation>
</comment>
<evidence type="ECO:0000256" key="1">
    <source>
        <dbReference type="ARBA" id="ARBA00004418"/>
    </source>
</evidence>
<dbReference type="RefSeq" id="WP_147802799.1">
    <property type="nucleotide sequence ID" value="NZ_CP144914.1"/>
</dbReference>
<dbReference type="Pfam" id="PF07940">
    <property type="entry name" value="Hepar_II_III_C"/>
    <property type="match status" value="1"/>
</dbReference>
<dbReference type="GO" id="GO:0042597">
    <property type="term" value="C:periplasmic space"/>
    <property type="evidence" value="ECO:0007669"/>
    <property type="project" value="UniProtKB-SubCell"/>
</dbReference>
<gene>
    <name evidence="7" type="ORF">FTX54_015255</name>
</gene>
<evidence type="ECO:0000313" key="8">
    <source>
        <dbReference type="Proteomes" id="UP000321816"/>
    </source>
</evidence>
<dbReference type="EMBL" id="CP144914">
    <property type="protein sequence ID" value="WWD79733.1"/>
    <property type="molecule type" value="Genomic_DNA"/>
</dbReference>
<evidence type="ECO:0000256" key="4">
    <source>
        <dbReference type="ARBA" id="ARBA00023239"/>
    </source>
</evidence>
<dbReference type="AlphaFoldDB" id="A0A5C7FNT9"/>
<reference evidence="7 8" key="1">
    <citation type="submission" date="2024-01" db="EMBL/GenBank/DDBJ databases">
        <title>Complete Genome Sequence of Alkalicoccus halolimnae BZ-SZ-XJ29T, a Moderately Halophilic Bacterium Isolated from a Salt Lake.</title>
        <authorList>
            <person name="Zhao B."/>
        </authorList>
    </citation>
    <scope>NUCLEOTIDE SEQUENCE [LARGE SCALE GENOMIC DNA]</scope>
    <source>
        <strain evidence="7 8">BZ-SZ-XJ29</strain>
    </source>
</reference>
<dbReference type="PANTHER" id="PTHR39210">
    <property type="entry name" value="HEPARIN-SULFATE LYASE"/>
    <property type="match status" value="1"/>
</dbReference>
<sequence>MASRIKLYINTIKYLKPSQILYRIKNKVHRELYKKDLFKIKVPDKVPVNENHNYLLRELEFNEEYLAKFNPEEILENNFEFISISHEVDLSTAWNDPKLQHLWRYNLHYFEYLYPLAQRHIEEYDNDMYYQKCRYFIDNWINHNPVAYGDGWHSYTISLRLTNWIAVYEIFKNEMKKDPDFHNKFIDSLYKQYQYLQSILEKDVLGNHYFENIKALLIASIFFEDSKVREKFKKELLKQLKEQILEDGMHFELSPMYHKIILEDLIKITYWLKEDSIYEQLRPTIKKMIDVTFSLEDGFGKTPAFNDSTDGISKDYKSLLAVSEKNFSLTPEKKYKLETSGFYITENGDNKRIFDTGDVSPTYLPAHAHCDALSFELSVKSLPMIVNSGTYRYENGKWRDYFRSTKAHNTVTVDNQEQSQFWGSFRVAKRIKKLKRNIFNYNGIQYEAGQYVSYQGVKHKRFIGNIDEHTFIVLDEIKAKTKADINSFIHFIPEVNFEINNSTMKVTSEDQLVYLTGINTNKVEVNLGWYSKQFNVKEENKHIRLTKSKNKNLFGYLIEVDSNRHEIIPIKNGLKVINKDKEYTINYKKLGVML</sequence>
<organism evidence="7 8">
    <name type="scientific">Alkalicoccus halolimnae</name>
    <dbReference type="NCBI Taxonomy" id="1667239"/>
    <lineage>
        <taxon>Bacteria</taxon>
        <taxon>Bacillati</taxon>
        <taxon>Bacillota</taxon>
        <taxon>Bacilli</taxon>
        <taxon>Bacillales</taxon>
        <taxon>Bacillaceae</taxon>
        <taxon>Alkalicoccus</taxon>
    </lineage>
</organism>
<keyword evidence="8" id="KW-1185">Reference proteome</keyword>
<evidence type="ECO:0000313" key="7">
    <source>
        <dbReference type="EMBL" id="WWD79733.1"/>
    </source>
</evidence>
<protein>
    <submittedName>
        <fullName evidence="7">Heparinase II/III family protein</fullName>
    </submittedName>
</protein>
<evidence type="ECO:0000259" key="5">
    <source>
        <dbReference type="Pfam" id="PF07940"/>
    </source>
</evidence>
<accession>A0A5C7FNT9</accession>
<dbReference type="SUPFAM" id="SSF48230">
    <property type="entry name" value="Chondroitin AC/alginate lyase"/>
    <property type="match status" value="1"/>
</dbReference>
<dbReference type="InterPro" id="IPR012480">
    <property type="entry name" value="Hepar_II_III_C"/>
</dbReference>
<dbReference type="GO" id="GO:0016829">
    <property type="term" value="F:lyase activity"/>
    <property type="evidence" value="ECO:0007669"/>
    <property type="project" value="UniProtKB-KW"/>
</dbReference>
<keyword evidence="3" id="KW-0574">Periplasm</keyword>
<keyword evidence="4" id="KW-0456">Lyase</keyword>
<feature type="domain" description="Heparinase II/III-like C-terminal" evidence="5">
    <location>
        <begin position="336"/>
        <end position="548"/>
    </location>
</feature>
<dbReference type="Gene3D" id="2.70.98.70">
    <property type="match status" value="1"/>
</dbReference>
<evidence type="ECO:0000256" key="3">
    <source>
        <dbReference type="ARBA" id="ARBA00022764"/>
    </source>
</evidence>
<dbReference type="OrthoDB" id="7335480at2"/>
<keyword evidence="2" id="KW-0732">Signal</keyword>
<dbReference type="InterPro" id="IPR008929">
    <property type="entry name" value="Chondroitin_lyas"/>
</dbReference>
<evidence type="ECO:0000256" key="2">
    <source>
        <dbReference type="ARBA" id="ARBA00022729"/>
    </source>
</evidence>
<proteinExistence type="predicted"/>